<evidence type="ECO:0000313" key="1">
    <source>
        <dbReference type="EMBL" id="MBX56068.1"/>
    </source>
</evidence>
<proteinExistence type="predicted"/>
<dbReference type="AlphaFoldDB" id="A0A2P2PMY3"/>
<accession>A0A2P2PMY3</accession>
<name>A0A2P2PMY3_RHIMU</name>
<dbReference type="EMBL" id="GGEC01075584">
    <property type="protein sequence ID" value="MBX56068.1"/>
    <property type="molecule type" value="Transcribed_RNA"/>
</dbReference>
<protein>
    <submittedName>
        <fullName evidence="1">Uncharacterized protein</fullName>
    </submittedName>
</protein>
<organism evidence="1">
    <name type="scientific">Rhizophora mucronata</name>
    <name type="common">Asiatic mangrove</name>
    <dbReference type="NCBI Taxonomy" id="61149"/>
    <lineage>
        <taxon>Eukaryota</taxon>
        <taxon>Viridiplantae</taxon>
        <taxon>Streptophyta</taxon>
        <taxon>Embryophyta</taxon>
        <taxon>Tracheophyta</taxon>
        <taxon>Spermatophyta</taxon>
        <taxon>Magnoliopsida</taxon>
        <taxon>eudicotyledons</taxon>
        <taxon>Gunneridae</taxon>
        <taxon>Pentapetalae</taxon>
        <taxon>rosids</taxon>
        <taxon>fabids</taxon>
        <taxon>Malpighiales</taxon>
        <taxon>Rhizophoraceae</taxon>
        <taxon>Rhizophora</taxon>
    </lineage>
</organism>
<reference evidence="1" key="1">
    <citation type="submission" date="2018-02" db="EMBL/GenBank/DDBJ databases">
        <title>Rhizophora mucronata_Transcriptome.</title>
        <authorList>
            <person name="Meera S.P."/>
            <person name="Sreeshan A."/>
            <person name="Augustine A."/>
        </authorList>
    </citation>
    <scope>NUCLEOTIDE SEQUENCE</scope>
    <source>
        <tissue evidence="1">Leaf</tissue>
    </source>
</reference>
<sequence length="29" mass="3308">MARINVNGSSKIEKFLKHQGSIEFNMVTK</sequence>